<dbReference type="RefSeq" id="WP_062370638.1">
    <property type="nucleotide sequence ID" value="NZ_CP007140.1"/>
</dbReference>
<dbReference type="KEGG" id="tgy:X802_02330"/>
<sequence>MRLTTKSPTVKEAFSADLRGKGVSFSVVERQSHETFVGYVIEGTLEEIRAKIDAMEGVDKEALVEGFESFKASVEHILDHLKAGESADKLLSEGLWVADVLDQLYNAGALDYSPEGNFLKLKDGVDISQLKFQFKFPFNLVTNPEGIEKVAKQFVFVDLVPEWEFEVHELRMEKINAFGRIASKYFQEEDVLKAYFALVGRAILAGEILKALGEKKVEVENFRKSFLRALPLQIPTEKGTLVVHASKESFDELIRFLEKRGYLQVKGGKLRKLRDL</sequence>
<accession>A0A0X1KIT0</accession>
<dbReference type="PATRIC" id="fig|1432656.3.peg.454"/>
<dbReference type="EMBL" id="CP007140">
    <property type="protein sequence ID" value="AJC71142.1"/>
    <property type="molecule type" value="Genomic_DNA"/>
</dbReference>
<protein>
    <submittedName>
        <fullName evidence="1">Uncharacterized protein</fullName>
    </submittedName>
</protein>
<gene>
    <name evidence="1" type="ORF">X802_02330</name>
</gene>
<dbReference type="GeneID" id="27134492"/>
<dbReference type="AlphaFoldDB" id="A0A0X1KIT0"/>
<dbReference type="Proteomes" id="UP000062043">
    <property type="component" value="Chromosome"/>
</dbReference>
<evidence type="ECO:0000313" key="1">
    <source>
        <dbReference type="EMBL" id="AJC71142.1"/>
    </source>
</evidence>
<keyword evidence="2" id="KW-1185">Reference proteome</keyword>
<proteinExistence type="predicted"/>
<organism evidence="1 2">
    <name type="scientific">Thermococcus guaymasensis DSM 11113</name>
    <dbReference type="NCBI Taxonomy" id="1432656"/>
    <lineage>
        <taxon>Archaea</taxon>
        <taxon>Methanobacteriati</taxon>
        <taxon>Methanobacteriota</taxon>
        <taxon>Thermococci</taxon>
        <taxon>Thermococcales</taxon>
        <taxon>Thermococcaceae</taxon>
        <taxon>Thermococcus</taxon>
    </lineage>
</organism>
<name>A0A0X1KIT0_9EURY</name>
<dbReference type="STRING" id="1432656.X802_02330"/>
<dbReference type="OrthoDB" id="94367at2157"/>
<reference evidence="1 2" key="1">
    <citation type="submission" date="2014-01" db="EMBL/GenBank/DDBJ databases">
        <title>Genome sequencing of Thermococcus guaymasensis.</title>
        <authorList>
            <person name="Zhang X."/>
            <person name="Alvare G."/>
            <person name="Fristensky B."/>
            <person name="Chen L."/>
            <person name="Suen T."/>
            <person name="Chen Q."/>
            <person name="Ma K."/>
        </authorList>
    </citation>
    <scope>NUCLEOTIDE SEQUENCE [LARGE SCALE GENOMIC DNA]</scope>
    <source>
        <strain evidence="1 2">DSM 11113</strain>
    </source>
</reference>
<evidence type="ECO:0000313" key="2">
    <source>
        <dbReference type="Proteomes" id="UP000062043"/>
    </source>
</evidence>